<comment type="similarity">
    <text evidence="4">Belongs to the EMC2 family.</text>
</comment>
<keyword evidence="2 3" id="KW-0802">TPR repeat</keyword>
<dbReference type="Proteomes" id="UP000481861">
    <property type="component" value="Unassembled WGS sequence"/>
</dbReference>
<feature type="repeat" description="TPR" evidence="3">
    <location>
        <begin position="160"/>
        <end position="193"/>
    </location>
</feature>
<evidence type="ECO:0000313" key="8">
    <source>
        <dbReference type="Proteomes" id="UP000481861"/>
    </source>
</evidence>
<dbReference type="InterPro" id="IPR039856">
    <property type="entry name" value="EMC2-like"/>
</dbReference>
<evidence type="ECO:0000256" key="4">
    <source>
        <dbReference type="RuleBase" id="RU367091"/>
    </source>
</evidence>
<dbReference type="GO" id="GO:0072546">
    <property type="term" value="C:EMC complex"/>
    <property type="evidence" value="ECO:0007669"/>
    <property type="project" value="UniProtKB-UniRule"/>
</dbReference>
<protein>
    <recommendedName>
        <fullName evidence="4">ER membrane protein complex subunit 2</fullName>
    </recommendedName>
</protein>
<dbReference type="OrthoDB" id="124397at2759"/>
<proteinExistence type="inferred from homology"/>
<dbReference type="InterPro" id="IPR019734">
    <property type="entry name" value="TPR_rpt"/>
</dbReference>
<dbReference type="EMBL" id="JAADJZ010000003">
    <property type="protein sequence ID" value="KAF2876106.1"/>
    <property type="molecule type" value="Genomic_DNA"/>
</dbReference>
<feature type="domain" description="EMC2 TPR-like" evidence="6">
    <location>
        <begin position="103"/>
        <end position="201"/>
    </location>
</feature>
<reference evidence="7 8" key="1">
    <citation type="submission" date="2020-01" db="EMBL/GenBank/DDBJ databases">
        <authorList>
            <consortium name="DOE Joint Genome Institute"/>
            <person name="Haridas S."/>
            <person name="Albert R."/>
            <person name="Binder M."/>
            <person name="Bloem J."/>
            <person name="Labutti K."/>
            <person name="Salamov A."/>
            <person name="Andreopoulos B."/>
            <person name="Baker S.E."/>
            <person name="Barry K."/>
            <person name="Bills G."/>
            <person name="Bluhm B.H."/>
            <person name="Cannon C."/>
            <person name="Castanera R."/>
            <person name="Culley D.E."/>
            <person name="Daum C."/>
            <person name="Ezra D."/>
            <person name="Gonzalez J.B."/>
            <person name="Henrissat B."/>
            <person name="Kuo A."/>
            <person name="Liang C."/>
            <person name="Lipzen A."/>
            <person name="Lutzoni F."/>
            <person name="Magnuson J."/>
            <person name="Mondo S."/>
            <person name="Nolan M."/>
            <person name="Ohm R."/>
            <person name="Pangilinan J."/>
            <person name="Park H.-J.H."/>
            <person name="Ramirez L."/>
            <person name="Alfaro M."/>
            <person name="Sun H."/>
            <person name="Tritt A."/>
            <person name="Yoshinaga Y."/>
            <person name="Zwiers L.-H.L."/>
            <person name="Turgeon B.G."/>
            <person name="Goodwin S.B."/>
            <person name="Spatafora J.W."/>
            <person name="Crous P.W."/>
            <person name="Grigoriev I.V."/>
        </authorList>
    </citation>
    <scope>NUCLEOTIDE SEQUENCE [LARGE SCALE GENOMIC DNA]</scope>
    <source>
        <strain evidence="7 8">CBS 611.86</strain>
    </source>
</reference>
<dbReference type="InterPro" id="IPR011990">
    <property type="entry name" value="TPR-like_helical_dom_sf"/>
</dbReference>
<dbReference type="PROSITE" id="PS50005">
    <property type="entry name" value="TPR"/>
    <property type="match status" value="1"/>
</dbReference>
<evidence type="ECO:0000313" key="7">
    <source>
        <dbReference type="EMBL" id="KAF2876106.1"/>
    </source>
</evidence>
<dbReference type="Gene3D" id="1.25.40.10">
    <property type="entry name" value="Tetratricopeptide repeat domain"/>
    <property type="match status" value="1"/>
</dbReference>
<dbReference type="PANTHER" id="PTHR12760">
    <property type="entry name" value="TETRATRICOPEPTIDE REPEAT PROTEIN"/>
    <property type="match status" value="1"/>
</dbReference>
<keyword evidence="1" id="KW-0677">Repeat</keyword>
<dbReference type="InterPro" id="IPR055217">
    <property type="entry name" value="TPR_EMC2"/>
</dbReference>
<comment type="function">
    <text evidence="4">Part of the endoplasmic reticulum membrane protein complex (EMC) that enables the energy-independent insertion into endoplasmic reticulum membranes of newly synthesized membrane proteins.</text>
</comment>
<gene>
    <name evidence="7" type="ORF">BDV95DRAFT_625510</name>
</gene>
<evidence type="ECO:0000256" key="1">
    <source>
        <dbReference type="ARBA" id="ARBA00022737"/>
    </source>
</evidence>
<keyword evidence="4" id="KW-0472">Membrane</keyword>
<comment type="caution">
    <text evidence="7">The sequence shown here is derived from an EMBL/GenBank/DDBJ whole genome shotgun (WGS) entry which is preliminary data.</text>
</comment>
<evidence type="ECO:0000256" key="5">
    <source>
        <dbReference type="SAM" id="MobiDB-lite"/>
    </source>
</evidence>
<sequence length="329" mass="35617">MATANLLTPPTTITPPTALALSQKAPLILASPPTSTLPWPLSLLFTRETPESWTIHENLLLAALRTGDDATARSLLDRLTARFGGTNERIVALRGIYEEALAGSDAELEKVFEGYEKVLKEDATNFGVRKRRVAVLKSLGRVGDAITALTVLVENSPTDAEAWAELGELYAVAGAWGQAIFCLEEVLLYMPNAWSAHAQLATLHYLSAPASLPALALALRHFSRAVELNSSSLRGLYGLKLIAQKLIPLLPQSQSQSQSVSKRNNNNNNPTDDDDLPPPNLSTVQKLEEIATSKLAEIVRLYTAGKSGWTGFDEAEVQAARELLGKAER</sequence>
<keyword evidence="8" id="KW-1185">Reference proteome</keyword>
<comment type="subunit">
    <text evidence="4">Component of the ER membrane protein complex (EMC).</text>
</comment>
<dbReference type="Pfam" id="PF22890">
    <property type="entry name" value="TPR_EMC2"/>
    <property type="match status" value="1"/>
</dbReference>
<evidence type="ECO:0000256" key="2">
    <source>
        <dbReference type="ARBA" id="ARBA00022803"/>
    </source>
</evidence>
<evidence type="ECO:0000259" key="6">
    <source>
        <dbReference type="Pfam" id="PF22890"/>
    </source>
</evidence>
<organism evidence="7 8">
    <name type="scientific">Massariosphaeria phaeospora</name>
    <dbReference type="NCBI Taxonomy" id="100035"/>
    <lineage>
        <taxon>Eukaryota</taxon>
        <taxon>Fungi</taxon>
        <taxon>Dikarya</taxon>
        <taxon>Ascomycota</taxon>
        <taxon>Pezizomycotina</taxon>
        <taxon>Dothideomycetes</taxon>
        <taxon>Pleosporomycetidae</taxon>
        <taxon>Pleosporales</taxon>
        <taxon>Pleosporales incertae sedis</taxon>
        <taxon>Massariosphaeria</taxon>
    </lineage>
</organism>
<accession>A0A7C8IEV8</accession>
<name>A0A7C8IEV8_9PLEO</name>
<dbReference type="AlphaFoldDB" id="A0A7C8IEV8"/>
<keyword evidence="4" id="KW-0256">Endoplasmic reticulum</keyword>
<dbReference type="SUPFAM" id="SSF48452">
    <property type="entry name" value="TPR-like"/>
    <property type="match status" value="1"/>
</dbReference>
<feature type="region of interest" description="Disordered" evidence="5">
    <location>
        <begin position="253"/>
        <end position="281"/>
    </location>
</feature>
<feature type="compositionally biased region" description="Low complexity" evidence="5">
    <location>
        <begin position="253"/>
        <end position="270"/>
    </location>
</feature>
<comment type="subcellular location">
    <subcellularLocation>
        <location evidence="4">Endoplasmic reticulum membrane</location>
        <topology evidence="4">Peripheral membrane protein</topology>
        <orientation evidence="4">Cytoplasmic side</orientation>
    </subcellularLocation>
</comment>
<evidence type="ECO:0000256" key="3">
    <source>
        <dbReference type="PROSITE-ProRule" id="PRU00339"/>
    </source>
</evidence>